<name>A0A4Y8V974_9BACT</name>
<dbReference type="CDD" id="cd02869">
    <property type="entry name" value="PseudoU_synth_RluA_like"/>
    <property type="match status" value="1"/>
</dbReference>
<dbReference type="GeneID" id="302996323"/>
<dbReference type="SUPFAM" id="SSF55120">
    <property type="entry name" value="Pseudouridine synthase"/>
    <property type="match status" value="1"/>
</dbReference>
<keyword evidence="4" id="KW-1185">Reference proteome</keyword>
<dbReference type="InterPro" id="IPR020103">
    <property type="entry name" value="PsdUridine_synth_cat_dom_sf"/>
</dbReference>
<evidence type="ECO:0000313" key="3">
    <source>
        <dbReference type="EMBL" id="TFH76354.1"/>
    </source>
</evidence>
<dbReference type="Proteomes" id="UP000297872">
    <property type="component" value="Unassembled WGS sequence"/>
</dbReference>
<feature type="region of interest" description="Disordered" evidence="1">
    <location>
        <begin position="163"/>
        <end position="182"/>
    </location>
</feature>
<dbReference type="Pfam" id="PF00849">
    <property type="entry name" value="PseudoU_synth_2"/>
    <property type="match status" value="1"/>
</dbReference>
<proteinExistence type="predicted"/>
<dbReference type="InterPro" id="IPR050188">
    <property type="entry name" value="RluA_PseudoU_synthase"/>
</dbReference>
<dbReference type="OrthoDB" id="9807829at2"/>
<dbReference type="AlphaFoldDB" id="A0A4Y8V974"/>
<evidence type="ECO:0000313" key="4">
    <source>
        <dbReference type="Proteomes" id="UP000297872"/>
    </source>
</evidence>
<evidence type="ECO:0000256" key="1">
    <source>
        <dbReference type="SAM" id="MobiDB-lite"/>
    </source>
</evidence>
<dbReference type="GO" id="GO:0009982">
    <property type="term" value="F:pseudouridine synthase activity"/>
    <property type="evidence" value="ECO:0007669"/>
    <property type="project" value="InterPro"/>
</dbReference>
<comment type="caution">
    <text evidence="3">The sequence shown here is derived from an EMBL/GenBank/DDBJ whole genome shotgun (WGS) entry which is preliminary data.</text>
</comment>
<dbReference type="EMBL" id="SGVY01000047">
    <property type="protein sequence ID" value="TFH76354.1"/>
    <property type="molecule type" value="Genomic_DNA"/>
</dbReference>
<dbReference type="GO" id="GO:0140098">
    <property type="term" value="F:catalytic activity, acting on RNA"/>
    <property type="evidence" value="ECO:0007669"/>
    <property type="project" value="UniProtKB-ARBA"/>
</dbReference>
<dbReference type="GO" id="GO:0000455">
    <property type="term" value="P:enzyme-directed rRNA pseudouridine synthesis"/>
    <property type="evidence" value="ECO:0007669"/>
    <property type="project" value="TreeGrafter"/>
</dbReference>
<feature type="domain" description="Pseudouridine synthase RsuA/RluA-like" evidence="2">
    <location>
        <begin position="364"/>
        <end position="527"/>
    </location>
</feature>
<accession>A0A4Y8V974</accession>
<protein>
    <submittedName>
        <fullName evidence="3">RluA family pseudouridine synthase</fullName>
    </submittedName>
</protein>
<organism evidence="3 4">
    <name type="scientific">Segatella hominis</name>
    <dbReference type="NCBI Taxonomy" id="2518605"/>
    <lineage>
        <taxon>Bacteria</taxon>
        <taxon>Pseudomonadati</taxon>
        <taxon>Bacteroidota</taxon>
        <taxon>Bacteroidia</taxon>
        <taxon>Bacteroidales</taxon>
        <taxon>Prevotellaceae</taxon>
        <taxon>Segatella</taxon>
    </lineage>
</organism>
<sequence length="575" mass="66285">MMILHPFHISSTGTDFPEKMNNPFDYEPHPLCIQICKELQTYLENKKEWREEIDRGKMFGVLIVEKPSDIHEGRQLGYLAAYSGQIGGRSDWDDFVPAVFDYLQPDGYFKTHEAEITHINESILRLEKDERMQKARTLIADLLAQRQQAIAGFQEKMKEKKAQRDLRRKQGNLSAEEEQAMTKESQFMKAELRRLKKSLAEKTTLETEYEDYQNNISRLKQLRKQLSDALQQWLFAQFRMLNAEGEEKDLLEIFRDTALEDQPNLSLLSKRAALKMVPPAGSGECCEPKLLQYAFRHHLKPLQMAMFWWGESPKEEIRHHLQFYPACNGKCKPILRWMLPEVNTMLNHASQPLTLETLYEDRELAVICKPAGMLSVPGKEPGVTSVYSIMRRKYPEATGPLIVHRLDMATSGLMVIAKTEFAYHRLQEQFASHQIQKKYVAIVCAKEGSIQPEGILSLPLMPDYLDRPRQIVNHEQGKEAITEYKVLGNAGNDVFGNKENEGNNQHLRLALYPQTGRTHQLRVHCAHREGLNAPILGDPLYGCEKAPRLYLHAESIRFTHPLSGKEIFIERKADF</sequence>
<dbReference type="PANTHER" id="PTHR21600:SF89">
    <property type="entry name" value="RIBOSOMAL LARGE SUBUNIT PSEUDOURIDINE SYNTHASE A"/>
    <property type="match status" value="1"/>
</dbReference>
<gene>
    <name evidence="3" type="ORF">EXN75_13715</name>
</gene>
<dbReference type="RefSeq" id="WP_134844235.1">
    <property type="nucleotide sequence ID" value="NZ_SGVY01000047.1"/>
</dbReference>
<dbReference type="GO" id="GO:0003723">
    <property type="term" value="F:RNA binding"/>
    <property type="evidence" value="ECO:0007669"/>
    <property type="project" value="InterPro"/>
</dbReference>
<dbReference type="InterPro" id="IPR006224">
    <property type="entry name" value="PsdUridine_synth_RluA-like_CS"/>
</dbReference>
<evidence type="ECO:0000259" key="2">
    <source>
        <dbReference type="Pfam" id="PF00849"/>
    </source>
</evidence>
<reference evidence="3 4" key="1">
    <citation type="submission" date="2019-02" db="EMBL/GenBank/DDBJ databases">
        <title>Draft Genome Sequence of the Prevotella sp. BCRC 81118, Isolated from Human Feces.</title>
        <authorList>
            <person name="Huang C.-H."/>
        </authorList>
    </citation>
    <scope>NUCLEOTIDE SEQUENCE [LARGE SCALE GENOMIC DNA]</scope>
    <source>
        <strain evidence="3 4">BCRC 81118</strain>
    </source>
</reference>
<dbReference type="PANTHER" id="PTHR21600">
    <property type="entry name" value="MITOCHONDRIAL RNA PSEUDOURIDINE SYNTHASE"/>
    <property type="match status" value="1"/>
</dbReference>
<dbReference type="Gene3D" id="3.30.2350.10">
    <property type="entry name" value="Pseudouridine synthase"/>
    <property type="match status" value="1"/>
</dbReference>
<dbReference type="InterPro" id="IPR006145">
    <property type="entry name" value="PsdUridine_synth_RsuA/RluA"/>
</dbReference>
<dbReference type="PROSITE" id="PS01129">
    <property type="entry name" value="PSI_RLU"/>
    <property type="match status" value="1"/>
</dbReference>